<evidence type="ECO:0000256" key="1">
    <source>
        <dbReference type="ARBA" id="ARBA00022737"/>
    </source>
</evidence>
<feature type="repeat" description="ANK" evidence="4">
    <location>
        <begin position="444"/>
        <end position="476"/>
    </location>
</feature>
<evidence type="ECO:0000256" key="4">
    <source>
        <dbReference type="PROSITE-ProRule" id="PRU00023"/>
    </source>
</evidence>
<dbReference type="Pfam" id="PF12796">
    <property type="entry name" value="Ank_2"/>
    <property type="match status" value="2"/>
</dbReference>
<gene>
    <name evidence="7" type="ORF">QBC41DRAFT_376587</name>
</gene>
<dbReference type="EMBL" id="JAULSY010000133">
    <property type="protein sequence ID" value="KAK0663027.1"/>
    <property type="molecule type" value="Genomic_DNA"/>
</dbReference>
<dbReference type="SMART" id="SM00248">
    <property type="entry name" value="ANK"/>
    <property type="match status" value="6"/>
</dbReference>
<organism evidence="7 8">
    <name type="scientific">Cercophora samala</name>
    <dbReference type="NCBI Taxonomy" id="330535"/>
    <lineage>
        <taxon>Eukaryota</taxon>
        <taxon>Fungi</taxon>
        <taxon>Dikarya</taxon>
        <taxon>Ascomycota</taxon>
        <taxon>Pezizomycotina</taxon>
        <taxon>Sordariomycetes</taxon>
        <taxon>Sordariomycetidae</taxon>
        <taxon>Sordariales</taxon>
        <taxon>Lasiosphaeriaceae</taxon>
        <taxon>Cercophora</taxon>
    </lineage>
</organism>
<keyword evidence="2 4" id="KW-0040">ANK repeat</keyword>
<dbReference type="PROSITE" id="PS50048">
    <property type="entry name" value="ZN2_CY6_FUNGAL_2"/>
    <property type="match status" value="1"/>
</dbReference>
<reference evidence="7" key="1">
    <citation type="submission" date="2023-06" db="EMBL/GenBank/DDBJ databases">
        <title>Genome-scale phylogeny and comparative genomics of the fungal order Sordariales.</title>
        <authorList>
            <consortium name="Lawrence Berkeley National Laboratory"/>
            <person name="Hensen N."/>
            <person name="Bonometti L."/>
            <person name="Westerberg I."/>
            <person name="Brannstrom I.O."/>
            <person name="Guillou S."/>
            <person name="Cros-Aarteil S."/>
            <person name="Calhoun S."/>
            <person name="Haridas S."/>
            <person name="Kuo A."/>
            <person name="Mondo S."/>
            <person name="Pangilinan J."/>
            <person name="Riley R."/>
            <person name="Labutti K."/>
            <person name="Andreopoulos B."/>
            <person name="Lipzen A."/>
            <person name="Chen C."/>
            <person name="Yanf M."/>
            <person name="Daum C."/>
            <person name="Ng V."/>
            <person name="Clum A."/>
            <person name="Steindorff A."/>
            <person name="Ohm R."/>
            <person name="Martin F."/>
            <person name="Silar P."/>
            <person name="Natvig D."/>
            <person name="Lalanne C."/>
            <person name="Gautier V."/>
            <person name="Ament-Velasquez S.L."/>
            <person name="Kruys A."/>
            <person name="Hutchinson M.I."/>
            <person name="Powell A.J."/>
            <person name="Barry K."/>
            <person name="Miller A.N."/>
            <person name="Grigoriev I.V."/>
            <person name="Debuchy R."/>
            <person name="Gladieux P."/>
            <person name="Thoren M.H."/>
            <person name="Johannesson H."/>
        </authorList>
    </citation>
    <scope>NUCLEOTIDE SEQUENCE</scope>
    <source>
        <strain evidence="7">CBS 307.81</strain>
    </source>
</reference>
<evidence type="ECO:0000256" key="2">
    <source>
        <dbReference type="ARBA" id="ARBA00023043"/>
    </source>
</evidence>
<feature type="region of interest" description="Disordered" evidence="5">
    <location>
        <begin position="616"/>
        <end position="684"/>
    </location>
</feature>
<evidence type="ECO:0000313" key="7">
    <source>
        <dbReference type="EMBL" id="KAK0663027.1"/>
    </source>
</evidence>
<feature type="domain" description="Zn(2)-C6 fungal-type" evidence="6">
    <location>
        <begin position="31"/>
        <end position="64"/>
    </location>
</feature>
<feature type="compositionally biased region" description="Polar residues" evidence="5">
    <location>
        <begin position="1"/>
        <end position="17"/>
    </location>
</feature>
<dbReference type="InterPro" id="IPR036770">
    <property type="entry name" value="Ankyrin_rpt-contain_sf"/>
</dbReference>
<dbReference type="SUPFAM" id="SSF48403">
    <property type="entry name" value="Ankyrin repeat"/>
    <property type="match status" value="1"/>
</dbReference>
<dbReference type="Pfam" id="PF00023">
    <property type="entry name" value="Ank"/>
    <property type="match status" value="1"/>
</dbReference>
<protein>
    <submittedName>
        <fullName evidence="7">Ankyrin repeat protein</fullName>
    </submittedName>
</protein>
<dbReference type="Gene3D" id="1.25.40.20">
    <property type="entry name" value="Ankyrin repeat-containing domain"/>
    <property type="match status" value="2"/>
</dbReference>
<dbReference type="PROSITE" id="PS50297">
    <property type="entry name" value="ANK_REP_REGION"/>
    <property type="match status" value="2"/>
</dbReference>
<dbReference type="PROSITE" id="PS50088">
    <property type="entry name" value="ANK_REPEAT"/>
    <property type="match status" value="2"/>
</dbReference>
<dbReference type="AlphaFoldDB" id="A0AA39Z3V7"/>
<feature type="compositionally biased region" description="Low complexity" evidence="5">
    <location>
        <begin position="618"/>
        <end position="638"/>
    </location>
</feature>
<keyword evidence="3" id="KW-0539">Nucleus</keyword>
<keyword evidence="1" id="KW-0677">Repeat</keyword>
<evidence type="ECO:0000256" key="3">
    <source>
        <dbReference type="ARBA" id="ARBA00023242"/>
    </source>
</evidence>
<dbReference type="Proteomes" id="UP001174997">
    <property type="component" value="Unassembled WGS sequence"/>
</dbReference>
<dbReference type="InterPro" id="IPR001138">
    <property type="entry name" value="Zn2Cys6_DnaBD"/>
</dbReference>
<accession>A0AA39Z3V7</accession>
<sequence>MEEFPTQQQQQLVNPTPSAGRGSRGKFNLNKCESCRKDKKKCEPQSRQWPQRCFRCEEMGFRCSPSTRARKQRKAEKRAPLHPVQANSPPSSMELSPSLDSSPSGPFDQWTHADLSNAISFLKIFHRLGTKFRRWKRELNGIRHWHNVGGLDDIETKFDSIIETLSEKLLEYVTFRITILSTEENDAAATEVSNLHVLACSIIEASHAKWSPRNDNTCLTAAESTVIDALIKSMSFNHEVGAALLLEDEFLAERGHVSNCQDTVHCVSVLSTRFETFRQTMNKVWNVLHNSVNGYDEIIFHCERASVIDSNARWVRSLVKAKAFWGLRDCLGSTVLHGILEGLGRGRFVLSKEEEEYFYGNIGPHCANHNTKDISGRSAIHIAVQYNVPKAVAALLESGINPDDREGRFKVDWFPLHYAAALGHMEVCVTLLHYTKRVSSVDAYMETPLDYALRKGNRDIVRLLLETGAAATDLERDERLVFWKALQSSESPGIWTEILDWYEMVHFPMTLGSLQDRYGDTLFHIAVQNRKVEAIQELAERSAKGDWRSINLQDKMGQTVLCRAVSLGPGKDWVAMIEVLLSIDGIDVHIPDRHGKTPLDYAKRYENAEILRMLQDKQQPSTRSETSTSEQGQQSVSSLSESLHLPMPSRQLHQSPPHSGTAPGYFSHTSPYSSSFFEDGLYQG</sequence>
<evidence type="ECO:0000259" key="6">
    <source>
        <dbReference type="PROSITE" id="PS50048"/>
    </source>
</evidence>
<dbReference type="InterPro" id="IPR002110">
    <property type="entry name" value="Ankyrin_rpt"/>
</dbReference>
<feature type="region of interest" description="Disordered" evidence="5">
    <location>
        <begin position="65"/>
        <end position="105"/>
    </location>
</feature>
<proteinExistence type="predicted"/>
<keyword evidence="8" id="KW-1185">Reference proteome</keyword>
<evidence type="ECO:0000256" key="5">
    <source>
        <dbReference type="SAM" id="MobiDB-lite"/>
    </source>
</evidence>
<feature type="region of interest" description="Disordered" evidence="5">
    <location>
        <begin position="1"/>
        <end position="30"/>
    </location>
</feature>
<dbReference type="CDD" id="cd00067">
    <property type="entry name" value="GAL4"/>
    <property type="match status" value="1"/>
</dbReference>
<dbReference type="GO" id="GO:0000981">
    <property type="term" value="F:DNA-binding transcription factor activity, RNA polymerase II-specific"/>
    <property type="evidence" value="ECO:0007669"/>
    <property type="project" value="InterPro"/>
</dbReference>
<dbReference type="PANTHER" id="PTHR24198">
    <property type="entry name" value="ANKYRIN REPEAT AND PROTEIN KINASE DOMAIN-CONTAINING PROTEIN"/>
    <property type="match status" value="1"/>
</dbReference>
<feature type="compositionally biased region" description="Low complexity" evidence="5">
    <location>
        <begin position="88"/>
        <end position="105"/>
    </location>
</feature>
<feature type="repeat" description="ANK" evidence="4">
    <location>
        <begin position="375"/>
        <end position="407"/>
    </location>
</feature>
<evidence type="ECO:0000313" key="8">
    <source>
        <dbReference type="Proteomes" id="UP001174997"/>
    </source>
</evidence>
<dbReference type="GO" id="GO:0008270">
    <property type="term" value="F:zinc ion binding"/>
    <property type="evidence" value="ECO:0007669"/>
    <property type="project" value="InterPro"/>
</dbReference>
<feature type="compositionally biased region" description="Polar residues" evidence="5">
    <location>
        <begin position="667"/>
        <end position="676"/>
    </location>
</feature>
<name>A0AA39Z3V7_9PEZI</name>
<dbReference type="PANTHER" id="PTHR24198:SF165">
    <property type="entry name" value="ANKYRIN REPEAT-CONTAINING PROTEIN-RELATED"/>
    <property type="match status" value="1"/>
</dbReference>
<comment type="caution">
    <text evidence="7">The sequence shown here is derived from an EMBL/GenBank/DDBJ whole genome shotgun (WGS) entry which is preliminary data.</text>
</comment>